<accession>Q14VN0</accession>
<reference evidence="1 2" key="2">
    <citation type="journal article" date="2006" name="J. Gen. Virol.">
        <title>Genome sequences of two frog herpesviruses.</title>
        <authorList>
            <person name="Davison A.J."/>
            <person name="Cunningham C."/>
            <person name="Sauerbier W."/>
            <person name="McKinnell R.G."/>
        </authorList>
    </citation>
    <scope>NUCLEOTIDE SEQUENCE [LARGE SCALE GENOMIC DNA]</scope>
    <source>
        <strain evidence="1 2">McKinnell</strain>
    </source>
</reference>
<evidence type="ECO:0000313" key="2">
    <source>
        <dbReference type="Proteomes" id="UP000011238"/>
    </source>
</evidence>
<dbReference type="KEGG" id="vg:5141288"/>
<keyword evidence="2" id="KW-1185">Reference proteome</keyword>
<dbReference type="RefSeq" id="YP_656755.1">
    <property type="nucleotide sequence ID" value="NC_008211.1"/>
</dbReference>
<protein>
    <submittedName>
        <fullName evidence="1">ORF100</fullName>
    </submittedName>
</protein>
<proteinExistence type="predicted"/>
<name>Q14VN0_9VIRU</name>
<organism evidence="2">
    <name type="scientific">Ranid herpesvirus 1</name>
    <name type="common">Lucke tumor herpesvirus</name>
    <dbReference type="NCBI Taxonomy" id="85655"/>
    <lineage>
        <taxon>Viruses</taxon>
        <taxon>Duplodnaviria</taxon>
        <taxon>Heunggongvirae</taxon>
        <taxon>Peploviricota</taxon>
        <taxon>Herviviricetes</taxon>
        <taxon>Herpesvirales</taxon>
        <taxon>Alloherpesviridae</taxon>
        <taxon>Batravirus</taxon>
        <taxon>Batravirus ranidallo1</taxon>
    </lineage>
</organism>
<reference evidence="2" key="1">
    <citation type="journal article" date="1999" name="J. Cancer Res. Clin. Oncol.">
        <title>Genomic studies of the Lucke tumor herpesvirus (RaHV-1).</title>
        <authorList>
            <person name="Davison A.J."/>
            <person name="Sauerbier W."/>
            <person name="Dolan A."/>
            <person name="Addison C."/>
            <person name="McKinnell R.G."/>
        </authorList>
    </citation>
    <scope>NUCLEOTIDE SEQUENCE [LARGE SCALE GENOMIC DNA]</scope>
    <source>
        <strain evidence="2">McKinnell</strain>
    </source>
</reference>
<dbReference type="EMBL" id="DQ665917">
    <property type="protein sequence ID" value="ABG25725.1"/>
    <property type="molecule type" value="Genomic_DNA"/>
</dbReference>
<sequence>MLACFWHQALKSAVLYSGHCILYKHCTPQSLQYVHTRHIRMPVVPVKDGEPVPPLWEAIPPMYIGAAILCSAGVLASATGLCSPAYRAVKHTAAEHWETILQFIGELAISLCVQQHPVTCADAWTRDKNPEDPLDLAHHKCLILALWACQNASTEPSLLEMAQQHAALTGDGRLPHAWHWFLDDPTDLIRTRAALPYGYFLMCETSEGYAWNGTAAHTLAYFDLTTQPATPPPTTAVDGILAIWDEACYRTCLTAARAYAVVMPDVHLQVQRAMPLGTLAGAGWYRGISPRLTPQCRQVMRASLRALTQDELLSHYHLAVRVLEEARMATHRTLMYAAACCPNACTYAMYPCIASMLHHVLSDICILDVFTATRALQDEDMPSACGVRSHLVDEGIDTGDNLPLRQALLQMAQILFWSRSMHVATHTPNGLASLKDAVATAEWAFTYSQLQSQYRDGSTVCYRVQMLCILNATPTVCAATPPCAGLWHHRDLSIPRAVSYAVANRTEQALMDKVKLCETCTRKWHTQTQPLLVFFKWLETMHTWKQCLETQNKSLP</sequence>
<dbReference type="Proteomes" id="UP000011238">
    <property type="component" value="Segment"/>
</dbReference>
<evidence type="ECO:0000313" key="1">
    <source>
        <dbReference type="EMBL" id="ABG25725.1"/>
    </source>
</evidence>
<dbReference type="GeneID" id="5141288"/>